<comment type="caution">
    <text evidence="1">The sequence shown here is derived from an EMBL/GenBank/DDBJ whole genome shotgun (WGS) entry which is preliminary data.</text>
</comment>
<organism evidence="1 2">
    <name type="scientific">Alteromonas macleodii</name>
    <name type="common">Pseudoalteromonas macleodii</name>
    <dbReference type="NCBI Taxonomy" id="28108"/>
    <lineage>
        <taxon>Bacteria</taxon>
        <taxon>Pseudomonadati</taxon>
        <taxon>Pseudomonadota</taxon>
        <taxon>Gammaproteobacteria</taxon>
        <taxon>Alteromonadales</taxon>
        <taxon>Alteromonadaceae</taxon>
        <taxon>Alteromonas/Salinimonas group</taxon>
        <taxon>Alteromonas</taxon>
    </lineage>
</organism>
<sequence length="37" mass="4531">MRCLFSKVCATLALLQQYRKNFPISVFFEQWRFKMSI</sequence>
<gene>
    <name evidence="1" type="ORF">BFV95_3463</name>
</gene>
<accession>A0AB36FNF9</accession>
<dbReference type="Proteomes" id="UP000095392">
    <property type="component" value="Unassembled WGS sequence"/>
</dbReference>
<dbReference type="EMBL" id="MIPY01000022">
    <property type="protein sequence ID" value="OES28462.1"/>
    <property type="molecule type" value="Genomic_DNA"/>
</dbReference>
<protein>
    <submittedName>
        <fullName evidence="1">Uncharacterized protein</fullName>
    </submittedName>
</protein>
<name>A0AB36FNF9_ALTMA</name>
<evidence type="ECO:0000313" key="2">
    <source>
        <dbReference type="Proteomes" id="UP000095392"/>
    </source>
</evidence>
<reference evidence="1 2" key="1">
    <citation type="submission" date="2016-09" db="EMBL/GenBank/DDBJ databases">
        <title>Draft Genome Sequence of four Alteromonas macleodii strains isolated from copper coupons and grown long-term at elevated copper levels.</title>
        <authorList>
            <person name="Cusick K."/>
            <person name="Dale J."/>
            <person name="Little B."/>
            <person name="Biffinger J."/>
        </authorList>
    </citation>
    <scope>NUCLEOTIDE SEQUENCE [LARGE SCALE GENOMIC DNA]</scope>
    <source>
        <strain evidence="1 2">KCP01</strain>
    </source>
</reference>
<keyword evidence="2" id="KW-1185">Reference proteome</keyword>
<evidence type="ECO:0000313" key="1">
    <source>
        <dbReference type="EMBL" id="OES28462.1"/>
    </source>
</evidence>
<proteinExistence type="predicted"/>
<dbReference type="AlphaFoldDB" id="A0AB36FNF9"/>